<dbReference type="EMBL" id="MTKT01005554">
    <property type="protein sequence ID" value="OWM66594.1"/>
    <property type="molecule type" value="Genomic_DNA"/>
</dbReference>
<dbReference type="AlphaFoldDB" id="A0A218W180"/>
<accession>A0A218W180</accession>
<proteinExistence type="predicted"/>
<name>A0A218W180_PUNGR</name>
<evidence type="ECO:0000313" key="2">
    <source>
        <dbReference type="Proteomes" id="UP000197138"/>
    </source>
</evidence>
<evidence type="ECO:0000313" key="1">
    <source>
        <dbReference type="EMBL" id="OWM66594.1"/>
    </source>
</evidence>
<dbReference type="Proteomes" id="UP000197138">
    <property type="component" value="Unassembled WGS sequence"/>
</dbReference>
<comment type="caution">
    <text evidence="1">The sequence shown here is derived from an EMBL/GenBank/DDBJ whole genome shotgun (WGS) entry which is preliminary data.</text>
</comment>
<sequence>MQTWITLVLHNLQRERELLINNTTLRAHLHKKHTFHRQKSLQQKEEEEQSFSSLQKFDDTAAVQKAASWLSKNLMML</sequence>
<gene>
    <name evidence="1" type="ORF">CDL15_Pgr013811</name>
</gene>
<organism evidence="1 2">
    <name type="scientific">Punica granatum</name>
    <name type="common">Pomegranate</name>
    <dbReference type="NCBI Taxonomy" id="22663"/>
    <lineage>
        <taxon>Eukaryota</taxon>
        <taxon>Viridiplantae</taxon>
        <taxon>Streptophyta</taxon>
        <taxon>Embryophyta</taxon>
        <taxon>Tracheophyta</taxon>
        <taxon>Spermatophyta</taxon>
        <taxon>Magnoliopsida</taxon>
        <taxon>eudicotyledons</taxon>
        <taxon>Gunneridae</taxon>
        <taxon>Pentapetalae</taxon>
        <taxon>rosids</taxon>
        <taxon>malvids</taxon>
        <taxon>Myrtales</taxon>
        <taxon>Lythraceae</taxon>
        <taxon>Punica</taxon>
    </lineage>
</organism>
<protein>
    <submittedName>
        <fullName evidence="1">Uncharacterized protein</fullName>
    </submittedName>
</protein>
<reference evidence="2" key="1">
    <citation type="journal article" date="2017" name="Plant J.">
        <title>The pomegranate (Punica granatum L.) genome and the genomics of punicalagin biosynthesis.</title>
        <authorList>
            <person name="Qin G."/>
            <person name="Xu C."/>
            <person name="Ming R."/>
            <person name="Tang H."/>
            <person name="Guyot R."/>
            <person name="Kramer E.M."/>
            <person name="Hu Y."/>
            <person name="Yi X."/>
            <person name="Qi Y."/>
            <person name="Xu X."/>
            <person name="Gao Z."/>
            <person name="Pan H."/>
            <person name="Jian J."/>
            <person name="Tian Y."/>
            <person name="Yue Z."/>
            <person name="Xu Y."/>
        </authorList>
    </citation>
    <scope>NUCLEOTIDE SEQUENCE [LARGE SCALE GENOMIC DNA]</scope>
    <source>
        <strain evidence="2">cv. Dabenzi</strain>
    </source>
</reference>